<dbReference type="AlphaFoldDB" id="A0A368NB33"/>
<sequence>MSQERDESGRYQATVTLDAVLELFPDTEPRTTSEVAEALDVAQKTAYNKLESLRERGEIRKKKIGGLAVVWLRPDSPKG</sequence>
<evidence type="ECO:0000313" key="1">
    <source>
        <dbReference type="EMBL" id="RCU47738.1"/>
    </source>
</evidence>
<evidence type="ECO:0000313" key="2">
    <source>
        <dbReference type="Proteomes" id="UP000252189"/>
    </source>
</evidence>
<dbReference type="InterPro" id="IPR036388">
    <property type="entry name" value="WH-like_DNA-bd_sf"/>
</dbReference>
<proteinExistence type="predicted"/>
<comment type="caution">
    <text evidence="1">The sequence shown here is derived from an EMBL/GenBank/DDBJ whole genome shotgun (WGS) entry which is preliminary data.</text>
</comment>
<dbReference type="SUPFAM" id="SSF46785">
    <property type="entry name" value="Winged helix' DNA-binding domain"/>
    <property type="match status" value="1"/>
</dbReference>
<name>A0A368NB33_9EURY</name>
<protein>
    <submittedName>
        <fullName evidence="1">ArsR family transcriptional regulator</fullName>
    </submittedName>
</protein>
<reference evidence="1 2" key="1">
    <citation type="submission" date="2018-07" db="EMBL/GenBank/DDBJ databases">
        <title>Genome sequences of Haloplanus salinus JCM 18368T.</title>
        <authorList>
            <person name="Kim Y.B."/>
            <person name="Roh S.W."/>
        </authorList>
    </citation>
    <scope>NUCLEOTIDE SEQUENCE [LARGE SCALE GENOMIC DNA]</scope>
    <source>
        <strain evidence="1 2">JCM 18368</strain>
    </source>
</reference>
<keyword evidence="2" id="KW-1185">Reference proteome</keyword>
<dbReference type="Gene3D" id="1.10.10.10">
    <property type="entry name" value="Winged helix-like DNA-binding domain superfamily/Winged helix DNA-binding domain"/>
    <property type="match status" value="1"/>
</dbReference>
<dbReference type="OrthoDB" id="189973at2157"/>
<dbReference type="InterPro" id="IPR036390">
    <property type="entry name" value="WH_DNA-bd_sf"/>
</dbReference>
<dbReference type="EMBL" id="QPHM01000001">
    <property type="protein sequence ID" value="RCU47738.1"/>
    <property type="molecule type" value="Genomic_DNA"/>
</dbReference>
<accession>A0A368NB33</accession>
<dbReference type="RefSeq" id="WP_114449297.1">
    <property type="nucleotide sequence ID" value="NZ_QPHM01000001.1"/>
</dbReference>
<gene>
    <name evidence="1" type="ORF">DU504_10765</name>
</gene>
<dbReference type="Proteomes" id="UP000252189">
    <property type="component" value="Unassembled WGS sequence"/>
</dbReference>
<organism evidence="1 2">
    <name type="scientific">Haloplanus salinus</name>
    <dbReference type="NCBI Taxonomy" id="1126245"/>
    <lineage>
        <taxon>Archaea</taxon>
        <taxon>Methanobacteriati</taxon>
        <taxon>Methanobacteriota</taxon>
        <taxon>Stenosarchaea group</taxon>
        <taxon>Halobacteria</taxon>
        <taxon>Halobacteriales</taxon>
        <taxon>Haloferacaceae</taxon>
        <taxon>Haloplanus</taxon>
    </lineage>
</organism>